<dbReference type="Gene3D" id="3.30.450.40">
    <property type="match status" value="1"/>
</dbReference>
<dbReference type="RefSeq" id="WP_194855508.1">
    <property type="nucleotide sequence ID" value="NZ_ARXR01000007.1"/>
</dbReference>
<feature type="domain" description="HD-GYP" evidence="1">
    <location>
        <begin position="193"/>
        <end position="280"/>
    </location>
</feature>
<accession>A0ABS0AEP1</accession>
<dbReference type="SMART" id="SM00471">
    <property type="entry name" value="HDc"/>
    <property type="match status" value="1"/>
</dbReference>
<dbReference type="Pfam" id="PF01590">
    <property type="entry name" value="GAF"/>
    <property type="match status" value="1"/>
</dbReference>
<name>A0ABS0AEP1_9GAMM</name>
<evidence type="ECO:0000313" key="2">
    <source>
        <dbReference type="EMBL" id="MBF5052587.1"/>
    </source>
</evidence>
<dbReference type="Gene3D" id="1.10.3210.10">
    <property type="entry name" value="Hypothetical protein af1432"/>
    <property type="match status" value="2"/>
</dbReference>
<dbReference type="InterPro" id="IPR029016">
    <property type="entry name" value="GAF-like_dom_sf"/>
</dbReference>
<reference evidence="2 3" key="1">
    <citation type="submission" date="2012-09" db="EMBL/GenBank/DDBJ databases">
        <title>Genome Sequence of alkane-degrading Bacterium Alcanivorax venustensis ISO4.</title>
        <authorList>
            <person name="Lai Q."/>
            <person name="Shao Z."/>
        </authorList>
    </citation>
    <scope>NUCLEOTIDE SEQUENCE [LARGE SCALE GENOMIC DNA]</scope>
    <source>
        <strain evidence="2 3">ISO4</strain>
    </source>
</reference>
<evidence type="ECO:0000313" key="3">
    <source>
        <dbReference type="Proteomes" id="UP000644441"/>
    </source>
</evidence>
<dbReference type="Proteomes" id="UP000644441">
    <property type="component" value="Unassembled WGS sequence"/>
</dbReference>
<feature type="domain" description="HD-GYP" evidence="1">
    <location>
        <begin position="300"/>
        <end position="512"/>
    </location>
</feature>
<gene>
    <name evidence="2" type="ORF">ISO4_01189</name>
</gene>
<dbReference type="CDD" id="cd00077">
    <property type="entry name" value="HDc"/>
    <property type="match status" value="1"/>
</dbReference>
<dbReference type="InterPro" id="IPR003018">
    <property type="entry name" value="GAF"/>
</dbReference>
<dbReference type="SUPFAM" id="SSF55781">
    <property type="entry name" value="GAF domain-like"/>
    <property type="match status" value="1"/>
</dbReference>
<organism evidence="2 3">
    <name type="scientific">Alloalcanivorax venustensis ISO4</name>
    <dbReference type="NCBI Taxonomy" id="1177184"/>
    <lineage>
        <taxon>Bacteria</taxon>
        <taxon>Pseudomonadati</taxon>
        <taxon>Pseudomonadota</taxon>
        <taxon>Gammaproteobacteria</taxon>
        <taxon>Oceanospirillales</taxon>
        <taxon>Alcanivoracaceae</taxon>
        <taxon>Alloalcanivorax</taxon>
    </lineage>
</organism>
<dbReference type="SMART" id="SM00065">
    <property type="entry name" value="GAF"/>
    <property type="match status" value="1"/>
</dbReference>
<comment type="caution">
    <text evidence="2">The sequence shown here is derived from an EMBL/GenBank/DDBJ whole genome shotgun (WGS) entry which is preliminary data.</text>
</comment>
<dbReference type="SUPFAM" id="SSF109604">
    <property type="entry name" value="HD-domain/PDEase-like"/>
    <property type="match status" value="2"/>
</dbReference>
<dbReference type="PANTHER" id="PTHR43155">
    <property type="entry name" value="CYCLIC DI-GMP PHOSPHODIESTERASE PA4108-RELATED"/>
    <property type="match status" value="1"/>
</dbReference>
<protein>
    <submittedName>
        <fullName evidence="2">Chemotaxis sensory transducer family protein</fullName>
    </submittedName>
</protein>
<dbReference type="PROSITE" id="PS51832">
    <property type="entry name" value="HD_GYP"/>
    <property type="match status" value="2"/>
</dbReference>
<evidence type="ECO:0000259" key="1">
    <source>
        <dbReference type="PROSITE" id="PS51832"/>
    </source>
</evidence>
<keyword evidence="3" id="KW-1185">Reference proteome</keyword>
<dbReference type="InterPro" id="IPR003607">
    <property type="entry name" value="HD/PDEase_dom"/>
</dbReference>
<dbReference type="PANTHER" id="PTHR43155:SF2">
    <property type="entry name" value="CYCLIC DI-GMP PHOSPHODIESTERASE PA4108"/>
    <property type="match status" value="1"/>
</dbReference>
<sequence length="524" mass="58901">MNKLQRVPDPHLPPLLRVARQINEQRDLAPLIEAVLEEAQVLAGAEAGVLWLYREEGDAEWLDCARHCSNGPDGAPVCALEGPRLPLDDEHAHRPAVRVARSGQPLHLTGADRFHAQDLALLVPLLVRQVDSLLLVPMRNHEGVVVGVLQLVNPHPDGVPHGDAVPAPALALLEALAGYAGIALNNLLLVQELKDLLDAFVKVIARAIDAKSSHTSAHCERVPLLTELLARAACDDQTRFADFELDEDGWYELSVAAWLHDCGKLATPDSVLDKSTKLHSLHDRIEMVAARFAVLRSEAERRYERDALTEPAREPEFRERMEEAVQTLSDDLTFLERINKGGESMAPEDQARVRRIAETVWIDAHGQRRPLLSEDEVNNLCIPRGTLTEEERRIINGHMDITLEMLESLPFPRKLRRVPEYAGGHHERMDGRGFPRGLTREQMSVPARIMAIADVFEALTSRERPYKEPLKLSEALGIMQRMRDNQHLDPDLYRLFLDAGVWRDYARTALDPEQLDVDDPSPYY</sequence>
<dbReference type="Pfam" id="PF13487">
    <property type="entry name" value="HD_5"/>
    <property type="match status" value="1"/>
</dbReference>
<proteinExistence type="predicted"/>
<dbReference type="EMBL" id="ARXR01000007">
    <property type="protein sequence ID" value="MBF5052587.1"/>
    <property type="molecule type" value="Genomic_DNA"/>
</dbReference>
<dbReference type="InterPro" id="IPR037522">
    <property type="entry name" value="HD_GYP_dom"/>
</dbReference>